<feature type="signal peptide" evidence="1">
    <location>
        <begin position="1"/>
        <end position="26"/>
    </location>
</feature>
<evidence type="ECO:0000256" key="1">
    <source>
        <dbReference type="SAM" id="SignalP"/>
    </source>
</evidence>
<accession>A0A4C1YIN1</accession>
<gene>
    <name evidence="2" type="ORF">EVAR_58990_1</name>
</gene>
<protein>
    <recommendedName>
        <fullName evidence="4">Secreted protein</fullName>
    </recommendedName>
</protein>
<keyword evidence="1" id="KW-0732">Signal</keyword>
<reference evidence="2 3" key="1">
    <citation type="journal article" date="2019" name="Commun. Biol.">
        <title>The bagworm genome reveals a unique fibroin gene that provides high tensile strength.</title>
        <authorList>
            <person name="Kono N."/>
            <person name="Nakamura H."/>
            <person name="Ohtoshi R."/>
            <person name="Tomita M."/>
            <person name="Numata K."/>
            <person name="Arakawa K."/>
        </authorList>
    </citation>
    <scope>NUCLEOTIDE SEQUENCE [LARGE SCALE GENOMIC DNA]</scope>
</reference>
<comment type="caution">
    <text evidence="2">The sequence shown here is derived from an EMBL/GenBank/DDBJ whole genome shotgun (WGS) entry which is preliminary data.</text>
</comment>
<evidence type="ECO:0008006" key="4">
    <source>
        <dbReference type="Google" id="ProtNLM"/>
    </source>
</evidence>
<evidence type="ECO:0000313" key="3">
    <source>
        <dbReference type="Proteomes" id="UP000299102"/>
    </source>
</evidence>
<name>A0A4C1YIN1_EUMVA</name>
<proteinExistence type="predicted"/>
<evidence type="ECO:0000313" key="2">
    <source>
        <dbReference type="EMBL" id="GBP74489.1"/>
    </source>
</evidence>
<sequence>MSVAGVRAPTALLNLCIVALIKYSEDDENYGETGAKTSAVTRLRRLPATAPPARRFHLRSLRRCVLRSSRNGFRFLDTAIAHLAR</sequence>
<organism evidence="2 3">
    <name type="scientific">Eumeta variegata</name>
    <name type="common">Bagworm moth</name>
    <name type="synonym">Eumeta japonica</name>
    <dbReference type="NCBI Taxonomy" id="151549"/>
    <lineage>
        <taxon>Eukaryota</taxon>
        <taxon>Metazoa</taxon>
        <taxon>Ecdysozoa</taxon>
        <taxon>Arthropoda</taxon>
        <taxon>Hexapoda</taxon>
        <taxon>Insecta</taxon>
        <taxon>Pterygota</taxon>
        <taxon>Neoptera</taxon>
        <taxon>Endopterygota</taxon>
        <taxon>Lepidoptera</taxon>
        <taxon>Glossata</taxon>
        <taxon>Ditrysia</taxon>
        <taxon>Tineoidea</taxon>
        <taxon>Psychidae</taxon>
        <taxon>Oiketicinae</taxon>
        <taxon>Eumeta</taxon>
    </lineage>
</organism>
<feature type="chain" id="PRO_5020027753" description="Secreted protein" evidence="1">
    <location>
        <begin position="27"/>
        <end position="85"/>
    </location>
</feature>
<dbReference type="AlphaFoldDB" id="A0A4C1YIN1"/>
<dbReference type="EMBL" id="BGZK01001209">
    <property type="protein sequence ID" value="GBP74489.1"/>
    <property type="molecule type" value="Genomic_DNA"/>
</dbReference>
<dbReference type="Proteomes" id="UP000299102">
    <property type="component" value="Unassembled WGS sequence"/>
</dbReference>
<keyword evidence="3" id="KW-1185">Reference proteome</keyword>